<gene>
    <name evidence="1" type="ORF">HF086_016215</name>
</gene>
<dbReference type="EMBL" id="JACEFF010000449">
    <property type="protein sequence ID" value="KAH9637193.1"/>
    <property type="molecule type" value="Genomic_DNA"/>
</dbReference>
<protein>
    <recommendedName>
        <fullName evidence="3">Reverse transcriptase domain-containing protein</fullName>
    </recommendedName>
</protein>
<evidence type="ECO:0008006" key="3">
    <source>
        <dbReference type="Google" id="ProtNLM"/>
    </source>
</evidence>
<reference evidence="1" key="1">
    <citation type="journal article" date="2021" name="G3 (Bethesda)">
        <title>Genome and transcriptome analysis of the beet armyworm Spodoptera exigua reveals targets for pest control. .</title>
        <authorList>
            <person name="Simon S."/>
            <person name="Breeschoten T."/>
            <person name="Jansen H.J."/>
            <person name="Dirks R.P."/>
            <person name="Schranz M.E."/>
            <person name="Ros V.I.D."/>
        </authorList>
    </citation>
    <scope>NUCLEOTIDE SEQUENCE</scope>
    <source>
        <strain evidence="1">TB_SE_WUR_2020</strain>
    </source>
</reference>
<dbReference type="PANTHER" id="PTHR33332">
    <property type="entry name" value="REVERSE TRANSCRIPTASE DOMAIN-CONTAINING PROTEIN"/>
    <property type="match status" value="1"/>
</dbReference>
<proteinExistence type="predicted"/>
<evidence type="ECO:0000313" key="1">
    <source>
        <dbReference type="EMBL" id="KAH9637193.1"/>
    </source>
</evidence>
<sequence length="286" mass="33303">MMENAAGSIQLVVFADDTNAVVSADNISNLNTIVNQTLDIFHSWFAVNGLKINASKTNVMLFRSTSKNKDSIQCEINGEKVNVVEVVKFLGVYIDSQLKWKEELNYVVKAISPACYVLRSLRNDVTIKHLKMVYYALVESRLRYSILFWGGSYDYNIQKAFVIQKRAVRTMVRIQQQESCKPHFTDLNILTVPSLYVLVLLTHLSKYIFEYETEEERLRRESTRRKDLQLQQVTHLNVAKHSSFHKSLKLFNRLPTEIKGLVYKSEFHNKLKQFLLKKCLYHIDEL</sequence>
<accession>A0A922MIA1</accession>
<name>A0A922MIA1_SPOEX</name>
<dbReference type="AlphaFoldDB" id="A0A922MIA1"/>
<organism evidence="1 2">
    <name type="scientific">Spodoptera exigua</name>
    <name type="common">Beet armyworm</name>
    <name type="synonym">Noctua fulgens</name>
    <dbReference type="NCBI Taxonomy" id="7107"/>
    <lineage>
        <taxon>Eukaryota</taxon>
        <taxon>Metazoa</taxon>
        <taxon>Ecdysozoa</taxon>
        <taxon>Arthropoda</taxon>
        <taxon>Hexapoda</taxon>
        <taxon>Insecta</taxon>
        <taxon>Pterygota</taxon>
        <taxon>Neoptera</taxon>
        <taxon>Endopterygota</taxon>
        <taxon>Lepidoptera</taxon>
        <taxon>Glossata</taxon>
        <taxon>Ditrysia</taxon>
        <taxon>Noctuoidea</taxon>
        <taxon>Noctuidae</taxon>
        <taxon>Amphipyrinae</taxon>
        <taxon>Spodoptera</taxon>
    </lineage>
</organism>
<evidence type="ECO:0000313" key="2">
    <source>
        <dbReference type="Proteomes" id="UP000814243"/>
    </source>
</evidence>
<comment type="caution">
    <text evidence="1">The sequence shown here is derived from an EMBL/GenBank/DDBJ whole genome shotgun (WGS) entry which is preliminary data.</text>
</comment>
<dbReference type="Proteomes" id="UP000814243">
    <property type="component" value="Unassembled WGS sequence"/>
</dbReference>